<dbReference type="EMBL" id="SBKQ01000003">
    <property type="protein sequence ID" value="RXR34079.1"/>
    <property type="molecule type" value="Genomic_DNA"/>
</dbReference>
<dbReference type="Pfam" id="PF01872">
    <property type="entry name" value="RibD_C"/>
    <property type="match status" value="1"/>
</dbReference>
<evidence type="ECO:0000256" key="2">
    <source>
        <dbReference type="ARBA" id="ARBA00022857"/>
    </source>
</evidence>
<dbReference type="Gene3D" id="3.40.430.10">
    <property type="entry name" value="Dihydrofolate Reductase, subunit A"/>
    <property type="match status" value="1"/>
</dbReference>
<keyword evidence="6" id="KW-1185">Reference proteome</keyword>
<name>A0A4Q1KX75_9FLAO</name>
<dbReference type="InterPro" id="IPR002734">
    <property type="entry name" value="RibDG_C"/>
</dbReference>
<accession>A0A4Q1KX75</accession>
<dbReference type="PANTHER" id="PTHR38011:SF7">
    <property type="entry name" value="2,5-DIAMINO-6-RIBOSYLAMINO-4(3H)-PYRIMIDINONE 5'-PHOSPHATE REDUCTASE"/>
    <property type="match status" value="1"/>
</dbReference>
<dbReference type="InterPro" id="IPR050765">
    <property type="entry name" value="Riboflavin_Biosynth_HTPR"/>
</dbReference>
<evidence type="ECO:0000256" key="1">
    <source>
        <dbReference type="ARBA" id="ARBA00005104"/>
    </source>
</evidence>
<evidence type="ECO:0000256" key="3">
    <source>
        <dbReference type="ARBA" id="ARBA00023002"/>
    </source>
</evidence>
<organism evidence="5 6">
    <name type="scientific">Flavobacterium piscinae</name>
    <dbReference type="NCBI Taxonomy" id="2506424"/>
    <lineage>
        <taxon>Bacteria</taxon>
        <taxon>Pseudomonadati</taxon>
        <taxon>Bacteroidota</taxon>
        <taxon>Flavobacteriia</taxon>
        <taxon>Flavobacteriales</taxon>
        <taxon>Flavobacteriaceae</taxon>
        <taxon>Flavobacterium</taxon>
    </lineage>
</organism>
<dbReference type="Proteomes" id="UP000289734">
    <property type="component" value="Unassembled WGS sequence"/>
</dbReference>
<evidence type="ECO:0000313" key="5">
    <source>
        <dbReference type="EMBL" id="RXR34079.1"/>
    </source>
</evidence>
<dbReference type="GO" id="GO:0009231">
    <property type="term" value="P:riboflavin biosynthetic process"/>
    <property type="evidence" value="ECO:0007669"/>
    <property type="project" value="InterPro"/>
</dbReference>
<reference evidence="6" key="1">
    <citation type="submission" date="2019-01" db="EMBL/GenBank/DDBJ databases">
        <title>Cytophagaceae bacterium strain CAR-16.</title>
        <authorList>
            <person name="Chen W.-M."/>
        </authorList>
    </citation>
    <scope>NUCLEOTIDE SEQUENCE [LARGE SCALE GENOMIC DNA]</scope>
    <source>
        <strain evidence="6">ICH-30</strain>
    </source>
</reference>
<dbReference type="AlphaFoldDB" id="A0A4Q1KX75"/>
<dbReference type="RefSeq" id="WP_129463366.1">
    <property type="nucleotide sequence ID" value="NZ_SBKQ01000003.1"/>
</dbReference>
<sequence length="299" mass="33398">MKIKAIYWELLLEIKAIYKTIDCNRESILISPELKAHKSLSTSLPLDSIAIIRFNPTLLHSNEFYEIGFADVFPKKVKKIFSLYLGYFIVNRAAEIPFTCVHIAQTIDGKIATPTGKSKWIGNQENLIHSHRIRALVDAILIGGNTFRIDKPQLNVRLVKGENPIKVIVANSTLALETLSTGKTLLMSSTDLDYGDLPEETEVIVVKNKAGWIDSKNLLMELKKKGIHSVLIEGGSQTIRKFIEENTLSRIEFHIAPLLFGSGLNGIELEEINELSGAIHLKNPTYFKIGNAMMTVSNL</sequence>
<gene>
    <name evidence="5" type="ORF">EQG68_03320</name>
</gene>
<keyword evidence="3" id="KW-0560">Oxidoreductase</keyword>
<evidence type="ECO:0000313" key="6">
    <source>
        <dbReference type="Proteomes" id="UP000289734"/>
    </source>
</evidence>
<dbReference type="InterPro" id="IPR024072">
    <property type="entry name" value="DHFR-like_dom_sf"/>
</dbReference>
<dbReference type="OrthoDB" id="9800865at2"/>
<proteinExistence type="predicted"/>
<dbReference type="SUPFAM" id="SSF53597">
    <property type="entry name" value="Dihydrofolate reductase-like"/>
    <property type="match status" value="1"/>
</dbReference>
<dbReference type="GO" id="GO:0008703">
    <property type="term" value="F:5-amino-6-(5-phosphoribosylamino)uracil reductase activity"/>
    <property type="evidence" value="ECO:0007669"/>
    <property type="project" value="InterPro"/>
</dbReference>
<protein>
    <submittedName>
        <fullName evidence="5">RibD family protein</fullName>
    </submittedName>
</protein>
<keyword evidence="2" id="KW-0521">NADP</keyword>
<feature type="domain" description="Bacterial bifunctional deaminase-reductase C-terminal" evidence="4">
    <location>
        <begin position="99"/>
        <end position="283"/>
    </location>
</feature>
<comment type="pathway">
    <text evidence="1">Cofactor biosynthesis; riboflavin biosynthesis.</text>
</comment>
<comment type="caution">
    <text evidence="5">The sequence shown here is derived from an EMBL/GenBank/DDBJ whole genome shotgun (WGS) entry which is preliminary data.</text>
</comment>
<evidence type="ECO:0000259" key="4">
    <source>
        <dbReference type="Pfam" id="PF01872"/>
    </source>
</evidence>
<dbReference type="PANTHER" id="PTHR38011">
    <property type="entry name" value="DIHYDROFOLATE REDUCTASE FAMILY PROTEIN (AFU_ORTHOLOGUE AFUA_8G06820)"/>
    <property type="match status" value="1"/>
</dbReference>